<dbReference type="PROSITE" id="PS51257">
    <property type="entry name" value="PROKAR_LIPOPROTEIN"/>
    <property type="match status" value="1"/>
</dbReference>
<evidence type="ECO:0000256" key="1">
    <source>
        <dbReference type="ARBA" id="ARBA00001561"/>
    </source>
</evidence>
<evidence type="ECO:0000256" key="4">
    <source>
        <dbReference type="ARBA" id="ARBA00022801"/>
    </source>
</evidence>
<evidence type="ECO:0000313" key="10">
    <source>
        <dbReference type="Proteomes" id="UP000612266"/>
    </source>
</evidence>
<dbReference type="GO" id="GO:0009254">
    <property type="term" value="P:peptidoglycan turnover"/>
    <property type="evidence" value="ECO:0007669"/>
    <property type="project" value="TreeGrafter"/>
</dbReference>
<keyword evidence="9" id="KW-1185">Reference proteome</keyword>
<dbReference type="InterPro" id="IPR051206">
    <property type="entry name" value="NAMLAA_amidase_2"/>
</dbReference>
<dbReference type="EMBL" id="JADSJR010000015">
    <property type="protein sequence ID" value="MBG2915045.1"/>
    <property type="molecule type" value="Genomic_DNA"/>
</dbReference>
<dbReference type="PANTHER" id="PTHR30417">
    <property type="entry name" value="N-ACETYLMURAMOYL-L-ALANINE AMIDASE AMID"/>
    <property type="match status" value="1"/>
</dbReference>
<dbReference type="PANTHER" id="PTHR30417:SF1">
    <property type="entry name" value="N-ACETYLMURAMOYL-L-ALANINE AMIDASE AMID"/>
    <property type="match status" value="1"/>
</dbReference>
<evidence type="ECO:0000313" key="8">
    <source>
        <dbReference type="EMBL" id="QIF89405.1"/>
    </source>
</evidence>
<dbReference type="GO" id="GO:0009253">
    <property type="term" value="P:peptidoglycan catabolic process"/>
    <property type="evidence" value="ECO:0007669"/>
    <property type="project" value="InterPro"/>
</dbReference>
<dbReference type="GO" id="GO:0071555">
    <property type="term" value="P:cell wall organization"/>
    <property type="evidence" value="ECO:0007669"/>
    <property type="project" value="UniProtKB-KW"/>
</dbReference>
<dbReference type="RefSeq" id="WP_075674062.1">
    <property type="nucleotide sequence ID" value="NZ_CP045008.1"/>
</dbReference>
<dbReference type="CDD" id="cd06583">
    <property type="entry name" value="PGRP"/>
    <property type="match status" value="1"/>
</dbReference>
<name>A0A6G6S4I6_9GAMM</name>
<dbReference type="EC" id="3.5.1.28" evidence="3"/>
<evidence type="ECO:0000256" key="3">
    <source>
        <dbReference type="ARBA" id="ARBA00011901"/>
    </source>
</evidence>
<keyword evidence="5" id="KW-0961">Cell wall biogenesis/degradation</keyword>
<dbReference type="InterPro" id="IPR036365">
    <property type="entry name" value="PGBD-like_sf"/>
</dbReference>
<accession>A0A6G6S4I6</accession>
<evidence type="ECO:0000313" key="9">
    <source>
        <dbReference type="Proteomes" id="UP000501338"/>
    </source>
</evidence>
<sequence>MRSSRYYIGLLIVISLLTSCAKQSEFIDRGEYIVKVIPNKQEANDCVKYLVMHYTALDDERSLKVLTGGRVSSHYLIPTHPSSIDGKPVITSLVDERQVAWHAGISQWGDATSLNNCSIGIEIVNLGYRDNGKFRYWYSYTADQIVTMSVVMKDIIERYDIEPQNVLGHSDIAPQRKADPGPLFPWERLANQGIGAWPDKELVQTYLAGRDPSEPVDVANFQKLLQQYGYQTPTNGVLDNNAQKVVKAFQMHFRATKANGIPDAQSEAILRALIEKYRT</sequence>
<organism evidence="7 10">
    <name type="scientific">Proteus terrae subsp. cibarius</name>
    <dbReference type="NCBI Taxonomy" id="626774"/>
    <lineage>
        <taxon>Bacteria</taxon>
        <taxon>Pseudomonadati</taxon>
        <taxon>Pseudomonadota</taxon>
        <taxon>Gammaproteobacteria</taxon>
        <taxon>Enterobacterales</taxon>
        <taxon>Morganellaceae</taxon>
        <taxon>Proteus</taxon>
    </lineage>
</organism>
<keyword evidence="4" id="KW-0378">Hydrolase</keyword>
<dbReference type="EMBL" id="CP047340">
    <property type="protein sequence ID" value="QIF89405.1"/>
    <property type="molecule type" value="Genomic_DNA"/>
</dbReference>
<dbReference type="GO" id="GO:0019867">
    <property type="term" value="C:outer membrane"/>
    <property type="evidence" value="ECO:0007669"/>
    <property type="project" value="TreeGrafter"/>
</dbReference>
<reference evidence="8 9" key="1">
    <citation type="submission" date="2020-01" db="EMBL/GenBank/DDBJ databases">
        <title>The genomic epidemiology of tigecycline resistance gene tet(X) variants in a swine farm in China.</title>
        <authorList>
            <person name="Peng K."/>
            <person name="Li R."/>
        </authorList>
    </citation>
    <scope>NUCLEOTIDE SEQUENCE [LARGE SCALE GENOMIC DNA]</scope>
    <source>
        <strain evidence="8 9">ZF1</strain>
    </source>
</reference>
<dbReference type="Proteomes" id="UP000501338">
    <property type="component" value="Chromosome"/>
</dbReference>
<comment type="catalytic activity">
    <reaction evidence="1">
        <text>Hydrolyzes the link between N-acetylmuramoyl residues and L-amino acid residues in certain cell-wall glycopeptides.</text>
        <dbReference type="EC" id="3.5.1.28"/>
    </reaction>
</comment>
<evidence type="ECO:0000313" key="7">
    <source>
        <dbReference type="EMBL" id="MBG2915045.1"/>
    </source>
</evidence>
<dbReference type="Proteomes" id="UP000612266">
    <property type="component" value="Unassembled WGS sequence"/>
</dbReference>
<dbReference type="SUPFAM" id="SSF47090">
    <property type="entry name" value="PGBD-like"/>
    <property type="match status" value="1"/>
</dbReference>
<dbReference type="Pfam" id="PF01471">
    <property type="entry name" value="PG_binding_1"/>
    <property type="match status" value="1"/>
</dbReference>
<dbReference type="SMART" id="SM00644">
    <property type="entry name" value="Ami_2"/>
    <property type="match status" value="1"/>
</dbReference>
<reference evidence="7" key="2">
    <citation type="submission" date="2020-11" db="EMBL/GenBank/DDBJ databases">
        <title>Enhanced detection system for hospital associated transmission using whole genome sequencing surveillance.</title>
        <authorList>
            <person name="Harrison L.H."/>
            <person name="Van Tyne D."/>
            <person name="Marsh J.W."/>
            <person name="Griffith M.P."/>
            <person name="Snyder D.J."/>
            <person name="Cooper V.S."/>
            <person name="Mustapha M."/>
        </authorList>
    </citation>
    <scope>NUCLEOTIDE SEQUENCE</scope>
    <source>
        <strain evidence="7">PR00070</strain>
    </source>
</reference>
<dbReference type="SUPFAM" id="SSF55846">
    <property type="entry name" value="N-acetylmuramoyl-L-alanine amidase-like"/>
    <property type="match status" value="1"/>
</dbReference>
<dbReference type="Pfam" id="PF01510">
    <property type="entry name" value="Amidase_2"/>
    <property type="match status" value="1"/>
</dbReference>
<dbReference type="GO" id="GO:0008745">
    <property type="term" value="F:N-acetylmuramoyl-L-alanine amidase activity"/>
    <property type="evidence" value="ECO:0007669"/>
    <property type="project" value="UniProtKB-EC"/>
</dbReference>
<protein>
    <recommendedName>
        <fullName evidence="3">N-acetylmuramoyl-L-alanine amidase</fullName>
        <ecNumber evidence="3">3.5.1.28</ecNumber>
    </recommendedName>
</protein>
<evidence type="ECO:0000256" key="2">
    <source>
        <dbReference type="ARBA" id="ARBA00007553"/>
    </source>
</evidence>
<dbReference type="AlphaFoldDB" id="A0A6G6S4I6"/>
<dbReference type="GeneID" id="57333297"/>
<evidence type="ECO:0000256" key="5">
    <source>
        <dbReference type="ARBA" id="ARBA00023316"/>
    </source>
</evidence>
<dbReference type="FunFam" id="3.40.80.10:FF:000003">
    <property type="entry name" value="N-acetylmuramoyl-L-alanine amidase"/>
    <property type="match status" value="1"/>
</dbReference>
<dbReference type="InterPro" id="IPR002502">
    <property type="entry name" value="Amidase_domain"/>
</dbReference>
<dbReference type="InterPro" id="IPR036505">
    <property type="entry name" value="Amidase/PGRP_sf"/>
</dbReference>
<dbReference type="InterPro" id="IPR036366">
    <property type="entry name" value="PGBDSf"/>
</dbReference>
<feature type="domain" description="N-acetylmuramoyl-L-alanine amidase" evidence="6">
    <location>
        <begin position="35"/>
        <end position="181"/>
    </location>
</feature>
<evidence type="ECO:0000259" key="6">
    <source>
        <dbReference type="SMART" id="SM00644"/>
    </source>
</evidence>
<proteinExistence type="inferred from homology"/>
<comment type="similarity">
    <text evidence="2">Belongs to the N-acetylmuramoyl-L-alanine amidase 2 family.</text>
</comment>
<gene>
    <name evidence="8" type="ORF">GTH23_04870</name>
    <name evidence="7" type="ORF">I4901_11795</name>
</gene>
<dbReference type="Gene3D" id="3.40.80.10">
    <property type="entry name" value="Peptidoglycan recognition protein-like"/>
    <property type="match status" value="1"/>
</dbReference>
<dbReference type="Gene3D" id="1.10.101.10">
    <property type="entry name" value="PGBD-like superfamily/PGBD"/>
    <property type="match status" value="1"/>
</dbReference>
<dbReference type="InterPro" id="IPR002477">
    <property type="entry name" value="Peptidoglycan-bd-like"/>
</dbReference>